<dbReference type="Gene3D" id="3.40.50.10090">
    <property type="match status" value="1"/>
</dbReference>
<protein>
    <submittedName>
        <fullName evidence="2">Uroporphyrinogen-III synthase</fullName>
    </submittedName>
</protein>
<dbReference type="EMBL" id="VFSU01000011">
    <property type="protein sequence ID" value="TPE63699.1"/>
    <property type="molecule type" value="Genomic_DNA"/>
</dbReference>
<proteinExistence type="predicted"/>
<dbReference type="GO" id="GO:0004852">
    <property type="term" value="F:uroporphyrinogen-III synthase activity"/>
    <property type="evidence" value="ECO:0007669"/>
    <property type="project" value="InterPro"/>
</dbReference>
<dbReference type="CDD" id="cd06578">
    <property type="entry name" value="HemD"/>
    <property type="match status" value="1"/>
</dbReference>
<dbReference type="Proteomes" id="UP000319897">
    <property type="component" value="Unassembled WGS sequence"/>
</dbReference>
<dbReference type="Pfam" id="PF02602">
    <property type="entry name" value="HEM4"/>
    <property type="match status" value="1"/>
</dbReference>
<reference evidence="2 3" key="1">
    <citation type="submission" date="2019-06" db="EMBL/GenBank/DDBJ databases">
        <authorList>
            <person name="Lee I."/>
            <person name="Jang G.I."/>
            <person name="Hwang C.Y."/>
        </authorList>
    </citation>
    <scope>NUCLEOTIDE SEQUENCE [LARGE SCALE GENOMIC DNA]</scope>
    <source>
        <strain evidence="2 3">PAMC 28131</strain>
    </source>
</reference>
<dbReference type="OrthoDB" id="7424801at2"/>
<evidence type="ECO:0000313" key="3">
    <source>
        <dbReference type="Proteomes" id="UP000319897"/>
    </source>
</evidence>
<gene>
    <name evidence="2" type="ORF">FJQ54_02255</name>
</gene>
<dbReference type="InterPro" id="IPR003754">
    <property type="entry name" value="4pyrrol_synth_uPrphyn_synth"/>
</dbReference>
<sequence>MTRPLLLLTRPAEEMATTMAAASAAGFEAVAAPLLQIEPLEWTVPPGWPDAILFTSARAPGLAARRAPVLLDIPAYAVGQRTAAAAVSAGFRLAGEGLGDGSAILAAMARDGRREILHLAGADTAPLDIADAVRLVRVPVYAARLVSALPPAAVNALSGELFATLLFSARTARHFRALAEAAGVEPQGQRIVCFSAAVAEAAGGGWGGIGIAAVPTLDAALAAAQALWQGSGHGR</sequence>
<dbReference type="SUPFAM" id="SSF69618">
    <property type="entry name" value="HemD-like"/>
    <property type="match status" value="1"/>
</dbReference>
<evidence type="ECO:0000313" key="2">
    <source>
        <dbReference type="EMBL" id="TPE63699.1"/>
    </source>
</evidence>
<feature type="domain" description="Tetrapyrrole biosynthesis uroporphyrinogen III synthase" evidence="1">
    <location>
        <begin position="20"/>
        <end position="221"/>
    </location>
</feature>
<accession>A0A501XTF1</accession>
<comment type="caution">
    <text evidence="2">The sequence shown here is derived from an EMBL/GenBank/DDBJ whole genome shotgun (WGS) entry which is preliminary data.</text>
</comment>
<name>A0A501XTF1_9SPHN</name>
<keyword evidence="3" id="KW-1185">Reference proteome</keyword>
<dbReference type="RefSeq" id="WP_140926716.1">
    <property type="nucleotide sequence ID" value="NZ_VFSU01000011.1"/>
</dbReference>
<evidence type="ECO:0000259" key="1">
    <source>
        <dbReference type="Pfam" id="PF02602"/>
    </source>
</evidence>
<organism evidence="2 3">
    <name type="scientific">Sandaracinobacter neustonicus</name>
    <dbReference type="NCBI Taxonomy" id="1715348"/>
    <lineage>
        <taxon>Bacteria</taxon>
        <taxon>Pseudomonadati</taxon>
        <taxon>Pseudomonadota</taxon>
        <taxon>Alphaproteobacteria</taxon>
        <taxon>Sphingomonadales</taxon>
        <taxon>Sphingosinicellaceae</taxon>
        <taxon>Sandaracinobacter</taxon>
    </lineage>
</organism>
<dbReference type="GO" id="GO:0033014">
    <property type="term" value="P:tetrapyrrole biosynthetic process"/>
    <property type="evidence" value="ECO:0007669"/>
    <property type="project" value="InterPro"/>
</dbReference>
<dbReference type="AlphaFoldDB" id="A0A501XTF1"/>
<dbReference type="InterPro" id="IPR036108">
    <property type="entry name" value="4pyrrol_syn_uPrphyn_synt_sf"/>
</dbReference>